<feature type="domain" description="RING-type" evidence="2">
    <location>
        <begin position="94"/>
        <end position="137"/>
    </location>
</feature>
<dbReference type="Gramene" id="Potri.003G130900.1.v4.1">
    <property type="protein sequence ID" value="Potri.003G130900.1.v4.1"/>
    <property type="gene ID" value="Potri.003G130900.v4.1"/>
</dbReference>
<evidence type="ECO:0000259" key="2">
    <source>
        <dbReference type="PROSITE" id="PS50089"/>
    </source>
</evidence>
<dbReference type="EMBL" id="CM009292">
    <property type="protein sequence ID" value="PNT45324.1"/>
    <property type="molecule type" value="Genomic_DNA"/>
</dbReference>
<dbReference type="InterPro" id="IPR001841">
    <property type="entry name" value="Znf_RING"/>
</dbReference>
<dbReference type="InterPro" id="IPR013083">
    <property type="entry name" value="Znf_RING/FYVE/PHD"/>
</dbReference>
<accession>A0A2K2B6C7</accession>
<dbReference type="GO" id="GO:0061630">
    <property type="term" value="F:ubiquitin protein ligase activity"/>
    <property type="evidence" value="ECO:0000318"/>
    <property type="project" value="GO_Central"/>
</dbReference>
<dbReference type="GO" id="GO:0008270">
    <property type="term" value="F:zinc ion binding"/>
    <property type="evidence" value="ECO:0007669"/>
    <property type="project" value="UniProtKB-KW"/>
</dbReference>
<name>A0A2K2B6C7_POPTR</name>
<dbReference type="Pfam" id="PF13639">
    <property type="entry name" value="zf-RING_2"/>
    <property type="match status" value="1"/>
</dbReference>
<keyword evidence="4" id="KW-1185">Reference proteome</keyword>
<dbReference type="Gene3D" id="3.30.40.10">
    <property type="entry name" value="Zinc/RING finger domain, C3HC4 (zinc finger)"/>
    <property type="match status" value="1"/>
</dbReference>
<dbReference type="Proteomes" id="UP000006729">
    <property type="component" value="Chromosome 3"/>
</dbReference>
<evidence type="ECO:0000313" key="4">
    <source>
        <dbReference type="Proteomes" id="UP000006729"/>
    </source>
</evidence>
<dbReference type="GO" id="GO:0016567">
    <property type="term" value="P:protein ubiquitination"/>
    <property type="evidence" value="ECO:0000318"/>
    <property type="project" value="GO_Central"/>
</dbReference>
<dbReference type="PANTHER" id="PTHR47258">
    <property type="match status" value="1"/>
</dbReference>
<keyword evidence="1" id="KW-0862">Zinc</keyword>
<dbReference type="OMA" id="AFNDRLW"/>
<gene>
    <name evidence="3" type="ORF">POPTR_003G130900</name>
</gene>
<dbReference type="InterPro" id="IPR044249">
    <property type="entry name" value="XERICO-like"/>
</dbReference>
<dbReference type="PANTHER" id="PTHR47258:SF1">
    <property type="entry name" value="E3 UBIQUITIN-PROTEIN LIGASE XERICO-RELATED"/>
    <property type="match status" value="1"/>
</dbReference>
<dbReference type="PROSITE" id="PS50089">
    <property type="entry name" value="ZF_RING_2"/>
    <property type="match status" value="1"/>
</dbReference>
<dbReference type="SMR" id="A0A2K2B6C7"/>
<dbReference type="AlphaFoldDB" id="A0A2K2B6C7"/>
<dbReference type="SUPFAM" id="SSF57850">
    <property type="entry name" value="RING/U-box"/>
    <property type="match status" value="1"/>
</dbReference>
<sequence length="172" mass="19544">MGFPVGYSEIVLPKLLLHTLSFLGFIRKLINTLFHCIGLPDFLEPGISSSSSTENTPPFRVPDFHSHSVSALLIREILPVVKFSELVDPSADSCAVCLYEFEESDEIRRLANCRHIFHKCCLDRWMGYDQITCPLCRTHVIPDDMQESFNERLWAASAITDFYGEYSQIPGL</sequence>
<evidence type="ECO:0000313" key="3">
    <source>
        <dbReference type="EMBL" id="PNT45324.1"/>
    </source>
</evidence>
<keyword evidence="1" id="KW-0479">Metal-binding</keyword>
<protein>
    <recommendedName>
        <fullName evidence="2">RING-type domain-containing protein</fullName>
    </recommendedName>
</protein>
<organism evidence="3 4">
    <name type="scientific">Populus trichocarpa</name>
    <name type="common">Western balsam poplar</name>
    <name type="synonym">Populus balsamifera subsp. trichocarpa</name>
    <dbReference type="NCBI Taxonomy" id="3694"/>
    <lineage>
        <taxon>Eukaryota</taxon>
        <taxon>Viridiplantae</taxon>
        <taxon>Streptophyta</taxon>
        <taxon>Embryophyta</taxon>
        <taxon>Tracheophyta</taxon>
        <taxon>Spermatophyta</taxon>
        <taxon>Magnoliopsida</taxon>
        <taxon>eudicotyledons</taxon>
        <taxon>Gunneridae</taxon>
        <taxon>Pentapetalae</taxon>
        <taxon>rosids</taxon>
        <taxon>fabids</taxon>
        <taxon>Malpighiales</taxon>
        <taxon>Salicaceae</taxon>
        <taxon>Saliceae</taxon>
        <taxon>Populus</taxon>
    </lineage>
</organism>
<dbReference type="InParanoid" id="A0A2K2B6C7"/>
<keyword evidence="1" id="KW-0863">Zinc-finger</keyword>
<proteinExistence type="predicted"/>
<evidence type="ECO:0000256" key="1">
    <source>
        <dbReference type="PROSITE-ProRule" id="PRU00175"/>
    </source>
</evidence>
<reference evidence="3 4" key="1">
    <citation type="journal article" date="2006" name="Science">
        <title>The genome of black cottonwood, Populus trichocarpa (Torr. &amp; Gray).</title>
        <authorList>
            <person name="Tuskan G.A."/>
            <person name="Difazio S."/>
            <person name="Jansson S."/>
            <person name="Bohlmann J."/>
            <person name="Grigoriev I."/>
            <person name="Hellsten U."/>
            <person name="Putnam N."/>
            <person name="Ralph S."/>
            <person name="Rombauts S."/>
            <person name="Salamov A."/>
            <person name="Schein J."/>
            <person name="Sterck L."/>
            <person name="Aerts A."/>
            <person name="Bhalerao R.R."/>
            <person name="Bhalerao R.P."/>
            <person name="Blaudez D."/>
            <person name="Boerjan W."/>
            <person name="Brun A."/>
            <person name="Brunner A."/>
            <person name="Busov V."/>
            <person name="Campbell M."/>
            <person name="Carlson J."/>
            <person name="Chalot M."/>
            <person name="Chapman J."/>
            <person name="Chen G.L."/>
            <person name="Cooper D."/>
            <person name="Coutinho P.M."/>
            <person name="Couturier J."/>
            <person name="Covert S."/>
            <person name="Cronk Q."/>
            <person name="Cunningham R."/>
            <person name="Davis J."/>
            <person name="Degroeve S."/>
            <person name="Dejardin A."/>
            <person name="Depamphilis C."/>
            <person name="Detter J."/>
            <person name="Dirks B."/>
            <person name="Dubchak I."/>
            <person name="Duplessis S."/>
            <person name="Ehlting J."/>
            <person name="Ellis B."/>
            <person name="Gendler K."/>
            <person name="Goodstein D."/>
            <person name="Gribskov M."/>
            <person name="Grimwood J."/>
            <person name="Groover A."/>
            <person name="Gunter L."/>
            <person name="Hamberger B."/>
            <person name="Heinze B."/>
            <person name="Helariutta Y."/>
            <person name="Henrissat B."/>
            <person name="Holligan D."/>
            <person name="Holt R."/>
            <person name="Huang W."/>
            <person name="Islam-Faridi N."/>
            <person name="Jones S."/>
            <person name="Jones-Rhoades M."/>
            <person name="Jorgensen R."/>
            <person name="Joshi C."/>
            <person name="Kangasjarvi J."/>
            <person name="Karlsson J."/>
            <person name="Kelleher C."/>
            <person name="Kirkpatrick R."/>
            <person name="Kirst M."/>
            <person name="Kohler A."/>
            <person name="Kalluri U."/>
            <person name="Larimer F."/>
            <person name="Leebens-Mack J."/>
            <person name="Leple J.C."/>
            <person name="Locascio P."/>
            <person name="Lou Y."/>
            <person name="Lucas S."/>
            <person name="Martin F."/>
            <person name="Montanini B."/>
            <person name="Napoli C."/>
            <person name="Nelson D.R."/>
            <person name="Nelson C."/>
            <person name="Nieminen K."/>
            <person name="Nilsson O."/>
            <person name="Pereda V."/>
            <person name="Peter G."/>
            <person name="Philippe R."/>
            <person name="Pilate G."/>
            <person name="Poliakov A."/>
            <person name="Razumovskaya J."/>
            <person name="Richardson P."/>
            <person name="Rinaldi C."/>
            <person name="Ritland K."/>
            <person name="Rouze P."/>
            <person name="Ryaboy D."/>
            <person name="Schmutz J."/>
            <person name="Schrader J."/>
            <person name="Segerman B."/>
            <person name="Shin H."/>
            <person name="Siddiqui A."/>
            <person name="Sterky F."/>
            <person name="Terry A."/>
            <person name="Tsai C.J."/>
            <person name="Uberbacher E."/>
            <person name="Unneberg P."/>
            <person name="Vahala J."/>
            <person name="Wall K."/>
            <person name="Wessler S."/>
            <person name="Yang G."/>
            <person name="Yin T."/>
            <person name="Douglas C."/>
            <person name="Marra M."/>
            <person name="Sandberg G."/>
            <person name="Van de Peer Y."/>
            <person name="Rokhsar D."/>
        </authorList>
    </citation>
    <scope>NUCLEOTIDE SEQUENCE [LARGE SCALE GENOMIC DNA]</scope>
    <source>
        <strain evidence="4">cv. Nisqually</strain>
    </source>
</reference>
<dbReference type="SMART" id="SM00184">
    <property type="entry name" value="RING"/>
    <property type="match status" value="1"/>
</dbReference>
<dbReference type="OrthoDB" id="8062037at2759"/>
<dbReference type="STRING" id="3694.A0A2K2B6C7"/>